<dbReference type="PROSITE" id="PS00107">
    <property type="entry name" value="PROTEIN_KINASE_ATP"/>
    <property type="match status" value="1"/>
</dbReference>
<dbReference type="GO" id="GO:0071224">
    <property type="term" value="P:cellular response to peptidoglycan"/>
    <property type="evidence" value="ECO:0007669"/>
    <property type="project" value="UniProtKB-ARBA"/>
</dbReference>
<evidence type="ECO:0000256" key="3">
    <source>
        <dbReference type="ARBA" id="ARBA00022544"/>
    </source>
</evidence>
<dbReference type="EMBL" id="RHHQ01000006">
    <property type="protein sequence ID" value="RNB91209.1"/>
    <property type="molecule type" value="Genomic_DNA"/>
</dbReference>
<evidence type="ECO:0000256" key="5">
    <source>
        <dbReference type="ARBA" id="ARBA00022741"/>
    </source>
</evidence>
<evidence type="ECO:0000256" key="13">
    <source>
        <dbReference type="PROSITE-ProRule" id="PRU10141"/>
    </source>
</evidence>
<evidence type="ECO:0000256" key="1">
    <source>
        <dbReference type="ARBA" id="ARBA00012513"/>
    </source>
</evidence>
<dbReference type="GO" id="GO:0005524">
    <property type="term" value="F:ATP binding"/>
    <property type="evidence" value="ECO:0007669"/>
    <property type="project" value="UniProtKB-UniRule"/>
</dbReference>
<keyword evidence="6 18" id="KW-0418">Kinase</keyword>
<proteinExistence type="predicted"/>
<dbReference type="SMART" id="SM00220">
    <property type="entry name" value="S_TKc"/>
    <property type="match status" value="1"/>
</dbReference>
<keyword evidence="3" id="KW-0309">Germination</keyword>
<evidence type="ECO:0000256" key="14">
    <source>
        <dbReference type="SAM" id="MobiDB-lite"/>
    </source>
</evidence>
<evidence type="ECO:0000256" key="10">
    <source>
        <dbReference type="ARBA" id="ARBA00048679"/>
    </source>
</evidence>
<feature type="domain" description="PASTA" evidence="17">
    <location>
        <begin position="496"/>
        <end position="565"/>
    </location>
</feature>
<dbReference type="Pfam" id="PF00069">
    <property type="entry name" value="Pkinase"/>
    <property type="match status" value="1"/>
</dbReference>
<name>A0A3M8DUM9_9BACL</name>
<dbReference type="PANTHER" id="PTHR43289:SF34">
    <property type="entry name" value="SERINE_THREONINE-PROTEIN KINASE YBDM-RELATED"/>
    <property type="match status" value="1"/>
</dbReference>
<feature type="compositionally biased region" description="Basic and acidic residues" evidence="14">
    <location>
        <begin position="301"/>
        <end position="310"/>
    </location>
</feature>
<protein>
    <recommendedName>
        <fullName evidence="12">Serine/threonine-protein kinase PrkC</fullName>
        <ecNumber evidence="1">2.7.11.1</ecNumber>
    </recommendedName>
</protein>
<evidence type="ECO:0000256" key="7">
    <source>
        <dbReference type="ARBA" id="ARBA00022840"/>
    </source>
</evidence>
<dbReference type="AlphaFoldDB" id="A0A3M8DUM9"/>
<evidence type="ECO:0000256" key="12">
    <source>
        <dbReference type="ARBA" id="ARBA00070041"/>
    </source>
</evidence>
<dbReference type="GO" id="GO:0004674">
    <property type="term" value="F:protein serine/threonine kinase activity"/>
    <property type="evidence" value="ECO:0007669"/>
    <property type="project" value="UniProtKB-KW"/>
</dbReference>
<accession>A0A3M8DUM9</accession>
<feature type="transmembrane region" description="Helical" evidence="15">
    <location>
        <begin position="332"/>
        <end position="354"/>
    </location>
</feature>
<dbReference type="InterPro" id="IPR017441">
    <property type="entry name" value="Protein_kinase_ATP_BS"/>
</dbReference>
<evidence type="ECO:0000256" key="9">
    <source>
        <dbReference type="ARBA" id="ARBA00047899"/>
    </source>
</evidence>
<dbReference type="FunFam" id="3.30.200.20:FF:000035">
    <property type="entry name" value="Serine/threonine protein kinase Stk1"/>
    <property type="match status" value="1"/>
</dbReference>
<dbReference type="Pfam" id="PF03793">
    <property type="entry name" value="PASTA"/>
    <property type="match status" value="3"/>
</dbReference>
<dbReference type="SMART" id="SM00740">
    <property type="entry name" value="PASTA"/>
    <property type="match status" value="3"/>
</dbReference>
<dbReference type="Gene3D" id="2.60.40.2560">
    <property type="match status" value="1"/>
</dbReference>
<dbReference type="Gene3D" id="3.30.10.20">
    <property type="match status" value="3"/>
</dbReference>
<feature type="domain" description="PASTA" evidence="17">
    <location>
        <begin position="358"/>
        <end position="424"/>
    </location>
</feature>
<dbReference type="GO" id="GO:0009847">
    <property type="term" value="P:spore germination"/>
    <property type="evidence" value="ECO:0007669"/>
    <property type="project" value="UniProtKB-ARBA"/>
</dbReference>
<comment type="catalytic activity">
    <reaction evidence="9">
        <text>L-threonyl-[protein] + ATP = O-phospho-L-threonyl-[protein] + ADP + H(+)</text>
        <dbReference type="Rhea" id="RHEA:46608"/>
        <dbReference type="Rhea" id="RHEA-COMP:11060"/>
        <dbReference type="Rhea" id="RHEA-COMP:11605"/>
        <dbReference type="ChEBI" id="CHEBI:15378"/>
        <dbReference type="ChEBI" id="CHEBI:30013"/>
        <dbReference type="ChEBI" id="CHEBI:30616"/>
        <dbReference type="ChEBI" id="CHEBI:61977"/>
        <dbReference type="ChEBI" id="CHEBI:456216"/>
        <dbReference type="EC" id="2.7.11.1"/>
    </reaction>
</comment>
<gene>
    <name evidence="18" type="primary">pknB</name>
    <name evidence="18" type="ORF">EDM56_06415</name>
</gene>
<keyword evidence="4" id="KW-0808">Transferase</keyword>
<dbReference type="FunFam" id="1.10.510.10:FF:000021">
    <property type="entry name" value="Serine/threonine protein kinase"/>
    <property type="match status" value="1"/>
</dbReference>
<dbReference type="Proteomes" id="UP000271031">
    <property type="component" value="Unassembled WGS sequence"/>
</dbReference>
<comment type="catalytic activity">
    <reaction evidence="10">
        <text>L-seryl-[protein] + ATP = O-phospho-L-seryl-[protein] + ADP + H(+)</text>
        <dbReference type="Rhea" id="RHEA:17989"/>
        <dbReference type="Rhea" id="RHEA-COMP:9863"/>
        <dbReference type="Rhea" id="RHEA-COMP:11604"/>
        <dbReference type="ChEBI" id="CHEBI:15378"/>
        <dbReference type="ChEBI" id="CHEBI:29999"/>
        <dbReference type="ChEBI" id="CHEBI:30616"/>
        <dbReference type="ChEBI" id="CHEBI:83421"/>
        <dbReference type="ChEBI" id="CHEBI:456216"/>
        <dbReference type="EC" id="2.7.11.1"/>
    </reaction>
</comment>
<evidence type="ECO:0000256" key="8">
    <source>
        <dbReference type="ARBA" id="ARBA00022968"/>
    </source>
</evidence>
<keyword evidence="8" id="KW-0735">Signal-anchor</keyword>
<evidence type="ECO:0000313" key="19">
    <source>
        <dbReference type="Proteomes" id="UP000271031"/>
    </source>
</evidence>
<dbReference type="PANTHER" id="PTHR43289">
    <property type="entry name" value="MITOGEN-ACTIVATED PROTEIN KINASE KINASE KINASE 20-RELATED"/>
    <property type="match status" value="1"/>
</dbReference>
<keyword evidence="19" id="KW-1185">Reference proteome</keyword>
<dbReference type="RefSeq" id="WP_122917061.1">
    <property type="nucleotide sequence ID" value="NZ_RHHQ01000006.1"/>
</dbReference>
<dbReference type="NCBIfam" id="NF033483">
    <property type="entry name" value="PknB_PASTA_kin"/>
    <property type="match status" value="1"/>
</dbReference>
<organism evidence="18 19">
    <name type="scientific">Brevibacillus fluminis</name>
    <dbReference type="NCBI Taxonomy" id="511487"/>
    <lineage>
        <taxon>Bacteria</taxon>
        <taxon>Bacillati</taxon>
        <taxon>Bacillota</taxon>
        <taxon>Bacilli</taxon>
        <taxon>Bacillales</taxon>
        <taxon>Paenibacillaceae</taxon>
        <taxon>Brevibacillus</taxon>
    </lineage>
</organism>
<evidence type="ECO:0000259" key="16">
    <source>
        <dbReference type="PROSITE" id="PS50011"/>
    </source>
</evidence>
<dbReference type="InterPro" id="IPR008271">
    <property type="entry name" value="Ser/Thr_kinase_AS"/>
</dbReference>
<keyword evidence="15" id="KW-0472">Membrane</keyword>
<keyword evidence="5 13" id="KW-0547">Nucleotide-binding</keyword>
<dbReference type="GO" id="GO:0007165">
    <property type="term" value="P:signal transduction"/>
    <property type="evidence" value="ECO:0007669"/>
    <property type="project" value="UniProtKB-ARBA"/>
</dbReference>
<feature type="binding site" evidence="13">
    <location>
        <position position="39"/>
    </location>
    <ligand>
        <name>ATP</name>
        <dbReference type="ChEBI" id="CHEBI:30616"/>
    </ligand>
</feature>
<feature type="domain" description="PASTA" evidence="17">
    <location>
        <begin position="425"/>
        <end position="495"/>
    </location>
</feature>
<dbReference type="PROSITE" id="PS51178">
    <property type="entry name" value="PASTA"/>
    <property type="match status" value="3"/>
</dbReference>
<dbReference type="Gene3D" id="3.30.200.20">
    <property type="entry name" value="Phosphorylase Kinase, domain 1"/>
    <property type="match status" value="1"/>
</dbReference>
<evidence type="ECO:0000256" key="2">
    <source>
        <dbReference type="ARBA" id="ARBA00022527"/>
    </source>
</evidence>
<dbReference type="InterPro" id="IPR000719">
    <property type="entry name" value="Prot_kinase_dom"/>
</dbReference>
<evidence type="ECO:0000256" key="15">
    <source>
        <dbReference type="SAM" id="Phobius"/>
    </source>
</evidence>
<comment type="subcellular location">
    <subcellularLocation>
        <location evidence="11">Spore membrane</location>
        <topology evidence="11">Single-pass type II membrane protein</topology>
    </subcellularLocation>
</comment>
<sequence>MEGQLLGGRYQLERQVGGGGMAIVYKARDVVLHRQVAVKLLRPQFGYDEDFVHRFRREAQSVASLSHPNVVSVYDVGQDGETHYMVMEYIEGPTLKDVINSRGALPVEEAVRIAVQVCDALEHAHQNKIIHRDIKPHNILIGRNNRVKVTDFGIARAVTQATITHTGSVLGSVHYFSPEQARGGITGEKSDIYSLGIVLYEMVTGRVPFSGESPISVALMHLQERLPEPRQINPDIPQSVENIILQALAKNPAFRYKNAAEMLEDLETCLFPERLNEPKLTIPTDDEETRVLPAITPEMLEQSKQERQERMSGASRSGEKEPQKKPKWWVKLSIWIGVLCLFVVLAFAGFNVLLNLIVVPEVPVPLVEGTMVELAKAKIQEQKLEPVVKEEYNDKAEKGVVFRQDPSPPMKLKEKSTVMLYVSLGKEPGKMPPLTGLNRASAEQALKAAGFTVTDSTFVEVENDNVRAGDVIDQSPLEGTEVIPSDTTVTVKISKGKQYVRMKDLRTLTVDQARVELQKLGLNMGKRNPKDTFTTKQPDIVLATYPYEAGMNVPVGETVDLDVSSGKYPDGAIEGKAPVFVDVIPGETAKVTITVSDARANDQAVTTETITESKSYDVPVIVSPTKQATIKVMKNDQEYQTFTVQYQAVAQTQGQ</sequence>
<evidence type="ECO:0000313" key="18">
    <source>
        <dbReference type="EMBL" id="RNB91209.1"/>
    </source>
</evidence>
<reference evidence="18 19" key="1">
    <citation type="submission" date="2018-10" db="EMBL/GenBank/DDBJ databases">
        <title>Phylogenomics of Brevibacillus.</title>
        <authorList>
            <person name="Dunlap C."/>
        </authorList>
    </citation>
    <scope>NUCLEOTIDE SEQUENCE [LARGE SCALE GENOMIC DNA]</scope>
    <source>
        <strain evidence="18 19">JCM 15716</strain>
    </source>
</reference>
<dbReference type="OrthoDB" id="9788659at2"/>
<dbReference type="PROSITE" id="PS50011">
    <property type="entry name" value="PROTEIN_KINASE_DOM"/>
    <property type="match status" value="1"/>
</dbReference>
<dbReference type="InterPro" id="IPR011009">
    <property type="entry name" value="Kinase-like_dom_sf"/>
</dbReference>
<keyword evidence="2" id="KW-0723">Serine/threonine-protein kinase</keyword>
<dbReference type="CDD" id="cd14014">
    <property type="entry name" value="STKc_PknB_like"/>
    <property type="match status" value="1"/>
</dbReference>
<dbReference type="EC" id="2.7.11.1" evidence="1"/>
<evidence type="ECO:0000259" key="17">
    <source>
        <dbReference type="PROSITE" id="PS51178"/>
    </source>
</evidence>
<dbReference type="SUPFAM" id="SSF56112">
    <property type="entry name" value="Protein kinase-like (PK-like)"/>
    <property type="match status" value="1"/>
</dbReference>
<keyword evidence="7 13" id="KW-0067">ATP-binding</keyword>
<dbReference type="Gene3D" id="1.10.510.10">
    <property type="entry name" value="Transferase(Phosphotransferase) domain 1"/>
    <property type="match status" value="1"/>
</dbReference>
<comment type="caution">
    <text evidence="18">The sequence shown here is derived from an EMBL/GenBank/DDBJ whole genome shotgun (WGS) entry which is preliminary data.</text>
</comment>
<feature type="region of interest" description="Disordered" evidence="14">
    <location>
        <begin position="296"/>
        <end position="322"/>
    </location>
</feature>
<dbReference type="CDD" id="cd06577">
    <property type="entry name" value="PASTA_pknB"/>
    <property type="match status" value="3"/>
</dbReference>
<dbReference type="PROSITE" id="PS00108">
    <property type="entry name" value="PROTEIN_KINASE_ST"/>
    <property type="match status" value="1"/>
</dbReference>
<dbReference type="InterPro" id="IPR005543">
    <property type="entry name" value="PASTA_dom"/>
</dbReference>
<evidence type="ECO:0000256" key="4">
    <source>
        <dbReference type="ARBA" id="ARBA00022679"/>
    </source>
</evidence>
<keyword evidence="15" id="KW-0812">Transmembrane</keyword>
<keyword evidence="15" id="KW-1133">Transmembrane helix</keyword>
<evidence type="ECO:0000256" key="11">
    <source>
        <dbReference type="ARBA" id="ARBA00060432"/>
    </source>
</evidence>
<feature type="domain" description="Protein kinase" evidence="16">
    <location>
        <begin position="10"/>
        <end position="270"/>
    </location>
</feature>
<evidence type="ECO:0000256" key="6">
    <source>
        <dbReference type="ARBA" id="ARBA00022777"/>
    </source>
</evidence>